<accession>A0ABP9MSZ2</accession>
<name>A0ABP9MSZ2_9FLAO</name>
<gene>
    <name evidence="2" type="ORF">GCM10023210_38160</name>
</gene>
<dbReference type="Gene3D" id="3.90.25.10">
    <property type="entry name" value="UDP-galactose 4-epimerase, domain 1"/>
    <property type="match status" value="1"/>
</dbReference>
<protein>
    <submittedName>
        <fullName evidence="2">GDP-mannose 4,6-dehydratase</fullName>
    </submittedName>
</protein>
<keyword evidence="3" id="KW-1185">Reference proteome</keyword>
<sequence>MKMDSLSNKVLITGINGFTGKYLSDHFTTQGYEVFGIVNNNNNSEKNIFSCNLLEKDKLSQIINQLQPNIVIHLAAISFVGHPNIEDFYSVNVIGTQNLLEAIKNNSSANTKKVILASSATVYGNQDHYELSETMCPNPNNHYGISKLAMEQVAKNYFDFLPIIITRPFNYTAPGQDINFVIPKITKAFKERSETLELGNINVFREYNSIDFVTECYYKLAVSEYKSEIVNICSGKTHSLEEVLKLSSKITNHKVEVLINPNFVRKNEIFKLSGDPAKLYKMIDLGNKKFELQDTLNLFL</sequence>
<feature type="domain" description="NAD(P)-binding" evidence="1">
    <location>
        <begin position="11"/>
        <end position="283"/>
    </location>
</feature>
<reference evidence="3" key="1">
    <citation type="journal article" date="2019" name="Int. J. Syst. Evol. Microbiol.">
        <title>The Global Catalogue of Microorganisms (GCM) 10K type strain sequencing project: providing services to taxonomists for standard genome sequencing and annotation.</title>
        <authorList>
            <consortium name="The Broad Institute Genomics Platform"/>
            <consortium name="The Broad Institute Genome Sequencing Center for Infectious Disease"/>
            <person name="Wu L."/>
            <person name="Ma J."/>
        </authorList>
    </citation>
    <scope>NUCLEOTIDE SEQUENCE [LARGE SCALE GENOMIC DNA]</scope>
    <source>
        <strain evidence="3">JCM 18019</strain>
    </source>
</reference>
<dbReference type="EMBL" id="BAABHX010000008">
    <property type="protein sequence ID" value="GAA5100071.1"/>
    <property type="molecule type" value="Genomic_DNA"/>
</dbReference>
<proteinExistence type="predicted"/>
<evidence type="ECO:0000313" key="2">
    <source>
        <dbReference type="EMBL" id="GAA5100071.1"/>
    </source>
</evidence>
<evidence type="ECO:0000313" key="3">
    <source>
        <dbReference type="Proteomes" id="UP001500353"/>
    </source>
</evidence>
<dbReference type="InterPro" id="IPR016040">
    <property type="entry name" value="NAD(P)-bd_dom"/>
</dbReference>
<dbReference type="InterPro" id="IPR036291">
    <property type="entry name" value="NAD(P)-bd_dom_sf"/>
</dbReference>
<dbReference type="SUPFAM" id="SSF51735">
    <property type="entry name" value="NAD(P)-binding Rossmann-fold domains"/>
    <property type="match status" value="1"/>
</dbReference>
<dbReference type="Proteomes" id="UP001500353">
    <property type="component" value="Unassembled WGS sequence"/>
</dbReference>
<dbReference type="PANTHER" id="PTHR43000">
    <property type="entry name" value="DTDP-D-GLUCOSE 4,6-DEHYDRATASE-RELATED"/>
    <property type="match status" value="1"/>
</dbReference>
<dbReference type="Gene3D" id="3.40.50.720">
    <property type="entry name" value="NAD(P)-binding Rossmann-like Domain"/>
    <property type="match status" value="1"/>
</dbReference>
<organism evidence="2 3">
    <name type="scientific">Chryseobacterium ginsengisoli</name>
    <dbReference type="NCBI Taxonomy" id="363853"/>
    <lineage>
        <taxon>Bacteria</taxon>
        <taxon>Pseudomonadati</taxon>
        <taxon>Bacteroidota</taxon>
        <taxon>Flavobacteriia</taxon>
        <taxon>Flavobacteriales</taxon>
        <taxon>Weeksellaceae</taxon>
        <taxon>Chryseobacterium group</taxon>
        <taxon>Chryseobacterium</taxon>
    </lineage>
</organism>
<evidence type="ECO:0000259" key="1">
    <source>
        <dbReference type="Pfam" id="PF16363"/>
    </source>
</evidence>
<comment type="caution">
    <text evidence="2">The sequence shown here is derived from an EMBL/GenBank/DDBJ whole genome shotgun (WGS) entry which is preliminary data.</text>
</comment>
<dbReference type="Pfam" id="PF16363">
    <property type="entry name" value="GDP_Man_Dehyd"/>
    <property type="match status" value="1"/>
</dbReference>